<dbReference type="PANTHER" id="PTHR33905">
    <property type="entry name" value="CST COMPLEX SUBUNIT TEN1"/>
    <property type="match status" value="1"/>
</dbReference>
<reference evidence="1 2" key="1">
    <citation type="submission" date="2024-01" db="EMBL/GenBank/DDBJ databases">
        <title>The genome of the rayed Mediterranean limpet Patella caerulea (Linnaeus, 1758).</title>
        <authorList>
            <person name="Anh-Thu Weber A."/>
            <person name="Halstead-Nussloch G."/>
        </authorList>
    </citation>
    <scope>NUCLEOTIDE SEQUENCE [LARGE SCALE GENOMIC DNA]</scope>
    <source>
        <strain evidence="1">AATW-2023a</strain>
        <tissue evidence="1">Whole specimen</tissue>
    </source>
</reference>
<keyword evidence="2" id="KW-1185">Reference proteome</keyword>
<dbReference type="GO" id="GO:0042162">
    <property type="term" value="F:telomeric DNA binding"/>
    <property type="evidence" value="ECO:0007669"/>
    <property type="project" value="TreeGrafter"/>
</dbReference>
<dbReference type="AlphaFoldDB" id="A0AAN8JBJ7"/>
<sequence length="129" mass="14453">MDNRSIPPCGKVLFIEEIHEIISMANSSVDGKSVRVTGRLERHNTESSTAVLVDPRSNKSLLIDTRLIEPFPEKLGSLFQFIGELEGVDRSLDVTLRARVVRCVDGLDLALYNQAIKAQREFLKQDINS</sequence>
<name>A0AAN8JBJ7_PATCE</name>
<evidence type="ECO:0008006" key="3">
    <source>
        <dbReference type="Google" id="ProtNLM"/>
    </source>
</evidence>
<dbReference type="Gene3D" id="2.40.50.140">
    <property type="entry name" value="Nucleic acid-binding proteins"/>
    <property type="match status" value="1"/>
</dbReference>
<dbReference type="GO" id="GO:0032211">
    <property type="term" value="P:negative regulation of telomere maintenance via telomerase"/>
    <property type="evidence" value="ECO:0007669"/>
    <property type="project" value="TreeGrafter"/>
</dbReference>
<dbReference type="Proteomes" id="UP001347796">
    <property type="component" value="Unassembled WGS sequence"/>
</dbReference>
<organism evidence="1 2">
    <name type="scientific">Patella caerulea</name>
    <name type="common">Rayed Mediterranean limpet</name>
    <dbReference type="NCBI Taxonomy" id="87958"/>
    <lineage>
        <taxon>Eukaryota</taxon>
        <taxon>Metazoa</taxon>
        <taxon>Spiralia</taxon>
        <taxon>Lophotrochozoa</taxon>
        <taxon>Mollusca</taxon>
        <taxon>Gastropoda</taxon>
        <taxon>Patellogastropoda</taxon>
        <taxon>Patelloidea</taxon>
        <taxon>Patellidae</taxon>
        <taxon>Patella</taxon>
    </lineage>
</organism>
<dbReference type="PANTHER" id="PTHR33905:SF1">
    <property type="entry name" value="CST COMPLEX SUBUNIT TEN1"/>
    <property type="match status" value="1"/>
</dbReference>
<dbReference type="GO" id="GO:0010521">
    <property type="term" value="F:telomerase inhibitor activity"/>
    <property type="evidence" value="ECO:0007669"/>
    <property type="project" value="TreeGrafter"/>
</dbReference>
<proteinExistence type="predicted"/>
<evidence type="ECO:0000313" key="1">
    <source>
        <dbReference type="EMBL" id="KAK6173815.1"/>
    </source>
</evidence>
<evidence type="ECO:0000313" key="2">
    <source>
        <dbReference type="Proteomes" id="UP001347796"/>
    </source>
</evidence>
<comment type="caution">
    <text evidence="1">The sequence shown here is derived from an EMBL/GenBank/DDBJ whole genome shotgun (WGS) entry which is preliminary data.</text>
</comment>
<dbReference type="InterPro" id="IPR012340">
    <property type="entry name" value="NA-bd_OB-fold"/>
</dbReference>
<gene>
    <name evidence="1" type="ORF">SNE40_017208</name>
</gene>
<accession>A0AAN8JBJ7</accession>
<dbReference type="InterPro" id="IPR029146">
    <property type="entry name" value="Ten1_animal_plant"/>
</dbReference>
<dbReference type="GO" id="GO:0003697">
    <property type="term" value="F:single-stranded DNA binding"/>
    <property type="evidence" value="ECO:0007669"/>
    <property type="project" value="InterPro"/>
</dbReference>
<dbReference type="GO" id="GO:1990879">
    <property type="term" value="C:CST complex"/>
    <property type="evidence" value="ECO:0007669"/>
    <property type="project" value="InterPro"/>
</dbReference>
<dbReference type="EMBL" id="JAZGQO010000011">
    <property type="protein sequence ID" value="KAK6173815.1"/>
    <property type="molecule type" value="Genomic_DNA"/>
</dbReference>
<dbReference type="Pfam" id="PF15490">
    <property type="entry name" value="Ten1_2"/>
    <property type="match status" value="1"/>
</dbReference>
<protein>
    <recommendedName>
        <fullName evidence="3">CST complex subunit TEN1</fullName>
    </recommendedName>
</protein>